<dbReference type="OrthoDB" id="3069366at2759"/>
<dbReference type="EMBL" id="KL142371">
    <property type="protein sequence ID" value="KDR80985.1"/>
    <property type="molecule type" value="Genomic_DNA"/>
</dbReference>
<keyword evidence="2" id="KW-1185">Reference proteome</keyword>
<accession>A0A067TCS4</accession>
<organism evidence="1 2">
    <name type="scientific">Galerina marginata (strain CBS 339.88)</name>
    <dbReference type="NCBI Taxonomy" id="685588"/>
    <lineage>
        <taxon>Eukaryota</taxon>
        <taxon>Fungi</taxon>
        <taxon>Dikarya</taxon>
        <taxon>Basidiomycota</taxon>
        <taxon>Agaricomycotina</taxon>
        <taxon>Agaricomycetes</taxon>
        <taxon>Agaricomycetidae</taxon>
        <taxon>Agaricales</taxon>
        <taxon>Agaricineae</taxon>
        <taxon>Strophariaceae</taxon>
        <taxon>Galerina</taxon>
    </lineage>
</organism>
<dbReference type="AlphaFoldDB" id="A0A067TCS4"/>
<proteinExistence type="predicted"/>
<dbReference type="Proteomes" id="UP000027222">
    <property type="component" value="Unassembled WGS sequence"/>
</dbReference>
<protein>
    <submittedName>
        <fullName evidence="1">Uncharacterized protein</fullName>
    </submittedName>
</protein>
<sequence>MNLSLLFDSTGETSSFSGVQLPLTNAPIRFAKFCIRFGASLPSAISSYLLPRKPQIPQEIIDLIIDELGRDQEDLRCRSALRDCALVCRSFRPRTAMYIFETVQITQHRWKRDSHLKLYQRFEVLLEILEGNPSLGPLIHGFDIDAWTETRVEAQVHFWWRENAAIPLIFKYTNSIQRFRICEHNLHFPVSWEALPKDMAASFEAIIASPSLRKFHILNFEDFPVYLLNSTGIVDVTFSCTKCRVNVSDVRPNVFGLIPQPRISPSFICRGKLKRQRL</sequence>
<name>A0A067TCS4_GALM3</name>
<gene>
    <name evidence="1" type="ORF">GALMADRAFT_1118415</name>
</gene>
<evidence type="ECO:0000313" key="1">
    <source>
        <dbReference type="EMBL" id="KDR80985.1"/>
    </source>
</evidence>
<dbReference type="HOGENOM" id="CLU_1001319_0_0_1"/>
<reference evidence="2" key="1">
    <citation type="journal article" date="2014" name="Proc. Natl. Acad. Sci. U.S.A.">
        <title>Extensive sampling of basidiomycete genomes demonstrates inadequacy of the white-rot/brown-rot paradigm for wood decay fungi.</title>
        <authorList>
            <person name="Riley R."/>
            <person name="Salamov A.A."/>
            <person name="Brown D.W."/>
            <person name="Nagy L.G."/>
            <person name="Floudas D."/>
            <person name="Held B.W."/>
            <person name="Levasseur A."/>
            <person name="Lombard V."/>
            <person name="Morin E."/>
            <person name="Otillar R."/>
            <person name="Lindquist E.A."/>
            <person name="Sun H."/>
            <person name="LaButti K.M."/>
            <person name="Schmutz J."/>
            <person name="Jabbour D."/>
            <person name="Luo H."/>
            <person name="Baker S.E."/>
            <person name="Pisabarro A.G."/>
            <person name="Walton J.D."/>
            <person name="Blanchette R.A."/>
            <person name="Henrissat B."/>
            <person name="Martin F."/>
            <person name="Cullen D."/>
            <person name="Hibbett D.S."/>
            <person name="Grigoriev I.V."/>
        </authorList>
    </citation>
    <scope>NUCLEOTIDE SEQUENCE [LARGE SCALE GENOMIC DNA]</scope>
    <source>
        <strain evidence="2">CBS 339.88</strain>
    </source>
</reference>
<evidence type="ECO:0000313" key="2">
    <source>
        <dbReference type="Proteomes" id="UP000027222"/>
    </source>
</evidence>